<proteinExistence type="inferred from homology"/>
<accession>A0A2N7UD33</accession>
<organism evidence="8 9">
    <name type="scientific">Halomonas urumqiensis</name>
    <dbReference type="NCBI Taxonomy" id="1684789"/>
    <lineage>
        <taxon>Bacteria</taxon>
        <taxon>Pseudomonadati</taxon>
        <taxon>Pseudomonadota</taxon>
        <taxon>Gammaproteobacteria</taxon>
        <taxon>Oceanospirillales</taxon>
        <taxon>Halomonadaceae</taxon>
        <taxon>Halomonas</taxon>
    </lineage>
</organism>
<reference evidence="8 9" key="1">
    <citation type="submission" date="2018-01" db="EMBL/GenBank/DDBJ databases">
        <title>Halomonas endophytica sp. nov., isolated from storage liquid in the stems of Populus euphratica.</title>
        <authorList>
            <person name="Chen C."/>
        </authorList>
    </citation>
    <scope>NUCLEOTIDE SEQUENCE [LARGE SCALE GENOMIC DNA]</scope>
    <source>
        <strain evidence="8 9">BZ-SZ-XJ27</strain>
    </source>
</reference>
<evidence type="ECO:0000256" key="1">
    <source>
        <dbReference type="ARBA" id="ARBA00010641"/>
    </source>
</evidence>
<dbReference type="Pfam" id="PF04542">
    <property type="entry name" value="Sigma70_r2"/>
    <property type="match status" value="1"/>
</dbReference>
<evidence type="ECO:0000313" key="9">
    <source>
        <dbReference type="Proteomes" id="UP000235547"/>
    </source>
</evidence>
<gene>
    <name evidence="8" type="ORF">C1H70_16340</name>
</gene>
<dbReference type="InterPro" id="IPR039425">
    <property type="entry name" value="RNA_pol_sigma-70-like"/>
</dbReference>
<dbReference type="Pfam" id="PF08281">
    <property type="entry name" value="Sigma70_r4_2"/>
    <property type="match status" value="1"/>
</dbReference>
<comment type="similarity">
    <text evidence="1">Belongs to the sigma-70 factor family. ECF subfamily.</text>
</comment>
<evidence type="ECO:0000256" key="3">
    <source>
        <dbReference type="ARBA" id="ARBA00023082"/>
    </source>
</evidence>
<evidence type="ECO:0000256" key="5">
    <source>
        <dbReference type="SAM" id="MobiDB-lite"/>
    </source>
</evidence>
<dbReference type="EMBL" id="PNRG01000033">
    <property type="protein sequence ID" value="PMR78327.1"/>
    <property type="molecule type" value="Genomic_DNA"/>
</dbReference>
<dbReference type="RefSeq" id="WP_102589390.1">
    <property type="nucleotide sequence ID" value="NZ_BNAE01000001.1"/>
</dbReference>
<comment type="caution">
    <text evidence="8">The sequence shown here is derived from an EMBL/GenBank/DDBJ whole genome shotgun (WGS) entry which is preliminary data.</text>
</comment>
<dbReference type="InterPro" id="IPR013249">
    <property type="entry name" value="RNA_pol_sigma70_r4_t2"/>
</dbReference>
<feature type="region of interest" description="Disordered" evidence="5">
    <location>
        <begin position="110"/>
        <end position="141"/>
    </location>
</feature>
<evidence type="ECO:0000313" key="8">
    <source>
        <dbReference type="EMBL" id="PMR78327.1"/>
    </source>
</evidence>
<dbReference type="InterPro" id="IPR007627">
    <property type="entry name" value="RNA_pol_sigma70_r2"/>
</dbReference>
<dbReference type="AlphaFoldDB" id="A0A2N7UD33"/>
<dbReference type="PANTHER" id="PTHR43133">
    <property type="entry name" value="RNA POLYMERASE ECF-TYPE SIGMA FACTO"/>
    <property type="match status" value="1"/>
</dbReference>
<dbReference type="SUPFAM" id="SSF88946">
    <property type="entry name" value="Sigma2 domain of RNA polymerase sigma factors"/>
    <property type="match status" value="1"/>
</dbReference>
<dbReference type="InterPro" id="IPR013325">
    <property type="entry name" value="RNA_pol_sigma_r2"/>
</dbReference>
<dbReference type="GO" id="GO:0016987">
    <property type="term" value="F:sigma factor activity"/>
    <property type="evidence" value="ECO:0007669"/>
    <property type="project" value="UniProtKB-KW"/>
</dbReference>
<feature type="domain" description="RNA polymerase sigma-70 region 2" evidence="6">
    <location>
        <begin position="47"/>
        <end position="113"/>
    </location>
</feature>
<dbReference type="InterPro" id="IPR013324">
    <property type="entry name" value="RNA_pol_sigma_r3/r4-like"/>
</dbReference>
<dbReference type="Gene3D" id="1.10.10.10">
    <property type="entry name" value="Winged helix-like DNA-binding domain superfamily/Winged helix DNA-binding domain"/>
    <property type="match status" value="1"/>
</dbReference>
<evidence type="ECO:0000256" key="2">
    <source>
        <dbReference type="ARBA" id="ARBA00023015"/>
    </source>
</evidence>
<feature type="domain" description="RNA polymerase sigma factor 70 region 4 type 2" evidence="7">
    <location>
        <begin position="145"/>
        <end position="197"/>
    </location>
</feature>
<dbReference type="CDD" id="cd06171">
    <property type="entry name" value="Sigma70_r4"/>
    <property type="match status" value="1"/>
</dbReference>
<feature type="region of interest" description="Disordered" evidence="5">
    <location>
        <begin position="1"/>
        <end position="24"/>
    </location>
</feature>
<dbReference type="GO" id="GO:0006352">
    <property type="term" value="P:DNA-templated transcription initiation"/>
    <property type="evidence" value="ECO:0007669"/>
    <property type="project" value="InterPro"/>
</dbReference>
<dbReference type="OrthoDB" id="9784272at2"/>
<feature type="compositionally biased region" description="Basic and acidic residues" evidence="5">
    <location>
        <begin position="110"/>
        <end position="125"/>
    </location>
</feature>
<evidence type="ECO:0000259" key="7">
    <source>
        <dbReference type="Pfam" id="PF08281"/>
    </source>
</evidence>
<dbReference type="InterPro" id="IPR014284">
    <property type="entry name" value="RNA_pol_sigma-70_dom"/>
</dbReference>
<keyword evidence="4" id="KW-0804">Transcription</keyword>
<dbReference type="Proteomes" id="UP000235547">
    <property type="component" value="Unassembled WGS sequence"/>
</dbReference>
<keyword evidence="9" id="KW-1185">Reference proteome</keyword>
<evidence type="ECO:0000256" key="4">
    <source>
        <dbReference type="ARBA" id="ARBA00023163"/>
    </source>
</evidence>
<dbReference type="InterPro" id="IPR036388">
    <property type="entry name" value="WH-like_DNA-bd_sf"/>
</dbReference>
<dbReference type="SUPFAM" id="SSF88659">
    <property type="entry name" value="Sigma3 and sigma4 domains of RNA polymerase sigma factors"/>
    <property type="match status" value="1"/>
</dbReference>
<dbReference type="NCBIfam" id="TIGR02937">
    <property type="entry name" value="sigma70-ECF"/>
    <property type="match status" value="1"/>
</dbReference>
<sequence>MPDASWSSSTPAGASTSSDSSPASSIERLNGLLHRVAQKDRKAFALLYEATSAKLYGTVLRILPNKGLADDVVQEAFVNIWQKASQFDAGRASPITWMVTIARHRAIDEVRRQPTKRMESEDALDHTPSTEPTALDRLHHEQQSRRLDQCLEELEKDRQDMVRLAYLDGWSRSELAAHFDEPLGTVKSWLHRALKQLKGCLAS</sequence>
<evidence type="ECO:0000259" key="6">
    <source>
        <dbReference type="Pfam" id="PF04542"/>
    </source>
</evidence>
<keyword evidence="3" id="KW-0731">Sigma factor</keyword>
<name>A0A2N7UD33_9GAMM</name>
<dbReference type="PANTHER" id="PTHR43133:SF62">
    <property type="entry name" value="RNA POLYMERASE SIGMA FACTOR SIGZ"/>
    <property type="match status" value="1"/>
</dbReference>
<dbReference type="Gene3D" id="1.10.1740.10">
    <property type="match status" value="1"/>
</dbReference>
<protein>
    <submittedName>
        <fullName evidence="8">RNA polymerase subunit sigma-24</fullName>
    </submittedName>
</protein>
<keyword evidence="2" id="KW-0805">Transcription regulation</keyword>
<dbReference type="GO" id="GO:0003677">
    <property type="term" value="F:DNA binding"/>
    <property type="evidence" value="ECO:0007669"/>
    <property type="project" value="InterPro"/>
</dbReference>